<keyword evidence="5" id="KW-1185">Reference proteome</keyword>
<accession>A0A7G9WF15</accession>
<dbReference type="PANTHER" id="PTHR43278">
    <property type="entry name" value="NAD(P)H-DEPENDENT FMN-CONTAINING OXIDOREDUCTASE YWQN-RELATED"/>
    <property type="match status" value="1"/>
</dbReference>
<evidence type="ECO:0000256" key="2">
    <source>
        <dbReference type="ARBA" id="ARBA00022643"/>
    </source>
</evidence>
<proteinExistence type="predicted"/>
<dbReference type="SUPFAM" id="SSF52218">
    <property type="entry name" value="Flavoproteins"/>
    <property type="match status" value="1"/>
</dbReference>
<organism evidence="4 5">
    <name type="scientific">Caproicibacterium amylolyticum</name>
    <dbReference type="NCBI Taxonomy" id="2766537"/>
    <lineage>
        <taxon>Bacteria</taxon>
        <taxon>Bacillati</taxon>
        <taxon>Bacillota</taxon>
        <taxon>Clostridia</taxon>
        <taxon>Eubacteriales</taxon>
        <taxon>Oscillospiraceae</taxon>
        <taxon>Caproicibacterium</taxon>
    </lineage>
</organism>
<dbReference type="GO" id="GO:0016491">
    <property type="term" value="F:oxidoreductase activity"/>
    <property type="evidence" value="ECO:0007669"/>
    <property type="project" value="InterPro"/>
</dbReference>
<gene>
    <name evidence="4" type="ORF">H6X83_10000</name>
</gene>
<protein>
    <submittedName>
        <fullName evidence="4">Flavodoxin family protein</fullName>
    </submittedName>
</protein>
<keyword evidence="1" id="KW-0285">Flavoprotein</keyword>
<dbReference type="Gene3D" id="3.40.50.360">
    <property type="match status" value="1"/>
</dbReference>
<name>A0A7G9WF15_9FIRM</name>
<dbReference type="InterPro" id="IPR029039">
    <property type="entry name" value="Flavoprotein-like_sf"/>
</dbReference>
<dbReference type="Proteomes" id="UP000516046">
    <property type="component" value="Chromosome"/>
</dbReference>
<dbReference type="PANTHER" id="PTHR43278:SF2">
    <property type="entry name" value="IRON-SULFUR FLAVOPROTEIN"/>
    <property type="match status" value="1"/>
</dbReference>
<dbReference type="AlphaFoldDB" id="A0A7G9WF15"/>
<evidence type="ECO:0000313" key="5">
    <source>
        <dbReference type="Proteomes" id="UP000516046"/>
    </source>
</evidence>
<reference evidence="4 5" key="1">
    <citation type="submission" date="2020-08" db="EMBL/GenBank/DDBJ databases">
        <authorList>
            <person name="Ren C."/>
            <person name="Gu Y."/>
            <person name="Xu Y."/>
        </authorList>
    </citation>
    <scope>NUCLEOTIDE SEQUENCE [LARGE SCALE GENOMIC DNA]</scope>
    <source>
        <strain evidence="4 5">LBM18003</strain>
    </source>
</reference>
<dbReference type="RefSeq" id="WP_212506345.1">
    <property type="nucleotide sequence ID" value="NZ_CP060696.1"/>
</dbReference>
<dbReference type="EMBL" id="CP060696">
    <property type="protein sequence ID" value="QNO17277.1"/>
    <property type="molecule type" value="Genomic_DNA"/>
</dbReference>
<sequence>MAKIVMLVGSPRKHGNTDTLAHAFLEGIDQKKNSIAVISIPDIKVKGCVGCNYCYRDAEHRCALQDDMQQIYQELSAAEVLVVATPIYFYGIPSQLKAVIDRLHNPIRGTFRLKKLVLLAVCADETQEVFDSVKAMYRSTLRYFSLENAGCLTVTGVSEKGDIAGNPALEEARRLGVSL</sequence>
<dbReference type="InterPro" id="IPR005025">
    <property type="entry name" value="FMN_Rdtase-like_dom"/>
</dbReference>
<keyword evidence="2" id="KW-0288">FMN</keyword>
<evidence type="ECO:0000313" key="4">
    <source>
        <dbReference type="EMBL" id="QNO17277.1"/>
    </source>
</evidence>
<feature type="domain" description="NADPH-dependent FMN reductase-like" evidence="3">
    <location>
        <begin position="3"/>
        <end position="123"/>
    </location>
</feature>
<dbReference type="InterPro" id="IPR051796">
    <property type="entry name" value="ISF_SsuE-like"/>
</dbReference>
<evidence type="ECO:0000256" key="1">
    <source>
        <dbReference type="ARBA" id="ARBA00022630"/>
    </source>
</evidence>
<dbReference type="KEGG" id="caml:H6X83_10000"/>
<evidence type="ECO:0000259" key="3">
    <source>
        <dbReference type="Pfam" id="PF03358"/>
    </source>
</evidence>
<dbReference type="Pfam" id="PF03358">
    <property type="entry name" value="FMN_red"/>
    <property type="match status" value="1"/>
</dbReference>